<organism evidence="1 2">
    <name type="scientific">Duffyella gerundensis</name>
    <dbReference type="NCBI Taxonomy" id="1619313"/>
    <lineage>
        <taxon>Bacteria</taxon>
        <taxon>Pseudomonadati</taxon>
        <taxon>Pseudomonadota</taxon>
        <taxon>Gammaproteobacteria</taxon>
        <taxon>Enterobacterales</taxon>
        <taxon>Erwiniaceae</taxon>
        <taxon>Duffyella</taxon>
    </lineage>
</organism>
<dbReference type="EMBL" id="LN907827">
    <property type="protein sequence ID" value="CUU22869.1"/>
    <property type="molecule type" value="Genomic_DNA"/>
</dbReference>
<dbReference type="PATRIC" id="fig|1619313.3.peg.661"/>
<reference evidence="2" key="1">
    <citation type="submission" date="2015-11" db="EMBL/GenBank/DDBJ databases">
        <authorList>
            <person name="Blom J."/>
        </authorList>
    </citation>
    <scope>NUCLEOTIDE SEQUENCE [LARGE SCALE GENOMIC DNA]</scope>
</reference>
<name>A0A0U5L183_9GAMM</name>
<protein>
    <submittedName>
        <fullName evidence="1">Uncharacterized protein</fullName>
    </submittedName>
</protein>
<keyword evidence="2" id="KW-1185">Reference proteome</keyword>
<sequence length="83" mass="8916">MCGSSALLQKAPPHHKKTPSARAFFCAGVVQTFSAVIFLYDTGKPVIIPCGPDSIVIKPLCPNQPHLAFPLFPFANDDVAIHD</sequence>
<dbReference type="AlphaFoldDB" id="A0A0U5L183"/>
<evidence type="ECO:0000313" key="1">
    <source>
        <dbReference type="EMBL" id="CUU22869.1"/>
    </source>
</evidence>
<evidence type="ECO:0000313" key="2">
    <source>
        <dbReference type="Proteomes" id="UP000059419"/>
    </source>
</evidence>
<proteinExistence type="predicted"/>
<gene>
    <name evidence="1" type="ORF">EM595_0632</name>
</gene>
<dbReference type="Proteomes" id="UP000059419">
    <property type="component" value="Chromosome 1"/>
</dbReference>
<accession>A0A0U5L183</accession>
<dbReference type="KEGG" id="ege:EM595_0632"/>